<dbReference type="InterPro" id="IPR000412">
    <property type="entry name" value="ABC_2_transport"/>
</dbReference>
<feature type="transmembrane region" description="Helical" evidence="11">
    <location>
        <begin position="141"/>
        <end position="159"/>
    </location>
</feature>
<feature type="transmembrane region" description="Helical" evidence="11">
    <location>
        <begin position="299"/>
        <end position="322"/>
    </location>
</feature>
<comment type="similarity">
    <text evidence="2 11">Belongs to the ABC-2 integral membrane protein family.</text>
</comment>
<protein>
    <recommendedName>
        <fullName evidence="11">Transport permease protein</fullName>
    </recommendedName>
</protein>
<dbReference type="Pfam" id="PF01061">
    <property type="entry name" value="ABC2_membrane"/>
    <property type="match status" value="1"/>
</dbReference>
<evidence type="ECO:0000313" key="14">
    <source>
        <dbReference type="EMBL" id="QDO96340.1"/>
    </source>
</evidence>
<evidence type="ECO:0000256" key="3">
    <source>
        <dbReference type="ARBA" id="ARBA00022448"/>
    </source>
</evidence>
<feature type="transmembrane region" description="Helical" evidence="11">
    <location>
        <begin position="260"/>
        <end position="287"/>
    </location>
</feature>
<evidence type="ECO:0000256" key="7">
    <source>
        <dbReference type="ARBA" id="ARBA00022903"/>
    </source>
</evidence>
<dbReference type="KEGG" id="fer:FNB15_03175"/>
<feature type="domain" description="ABC transmembrane type-2" evidence="13">
    <location>
        <begin position="185"/>
        <end position="408"/>
    </location>
</feature>
<proteinExistence type="inferred from homology"/>
<evidence type="ECO:0000256" key="2">
    <source>
        <dbReference type="ARBA" id="ARBA00007783"/>
    </source>
</evidence>
<evidence type="ECO:0000256" key="12">
    <source>
        <dbReference type="SAM" id="MobiDB-lite"/>
    </source>
</evidence>
<evidence type="ECO:0000256" key="11">
    <source>
        <dbReference type="RuleBase" id="RU361157"/>
    </source>
</evidence>
<feature type="compositionally biased region" description="Low complexity" evidence="12">
    <location>
        <begin position="46"/>
        <end position="57"/>
    </location>
</feature>
<dbReference type="PROSITE" id="PS51012">
    <property type="entry name" value="ABC_TM2"/>
    <property type="match status" value="1"/>
</dbReference>
<keyword evidence="10 11" id="KW-0472">Membrane</keyword>
<dbReference type="PANTHER" id="PTHR30413:SF10">
    <property type="entry name" value="CAPSULE POLYSACCHARIDE EXPORT INNER-MEMBRANE PROTEIN CTRC"/>
    <property type="match status" value="1"/>
</dbReference>
<feature type="region of interest" description="Disordered" evidence="12">
    <location>
        <begin position="30"/>
        <end position="135"/>
    </location>
</feature>
<dbReference type="GO" id="GO:0043190">
    <property type="term" value="C:ATP-binding cassette (ABC) transporter complex"/>
    <property type="evidence" value="ECO:0007669"/>
    <property type="project" value="InterPro"/>
</dbReference>
<dbReference type="PANTHER" id="PTHR30413">
    <property type="entry name" value="INNER MEMBRANE TRANSPORT PERMEASE"/>
    <property type="match status" value="1"/>
</dbReference>
<evidence type="ECO:0000256" key="8">
    <source>
        <dbReference type="ARBA" id="ARBA00022989"/>
    </source>
</evidence>
<evidence type="ECO:0000256" key="5">
    <source>
        <dbReference type="ARBA" id="ARBA00022597"/>
    </source>
</evidence>
<feature type="transmembrane region" description="Helical" evidence="11">
    <location>
        <begin position="384"/>
        <end position="402"/>
    </location>
</feature>
<dbReference type="GO" id="GO:0140359">
    <property type="term" value="F:ABC-type transporter activity"/>
    <property type="evidence" value="ECO:0007669"/>
    <property type="project" value="InterPro"/>
</dbReference>
<name>A0A516GYC5_9PROT</name>
<dbReference type="InterPro" id="IPR047817">
    <property type="entry name" value="ABC2_TM_bact-type"/>
</dbReference>
<keyword evidence="7" id="KW-0972">Capsule biogenesis/degradation</keyword>
<gene>
    <name evidence="14" type="ORF">FNB15_03175</name>
</gene>
<feature type="transmembrane region" description="Helical" evidence="11">
    <location>
        <begin position="180"/>
        <end position="204"/>
    </location>
</feature>
<evidence type="ECO:0000256" key="4">
    <source>
        <dbReference type="ARBA" id="ARBA00022475"/>
    </source>
</evidence>
<feature type="compositionally biased region" description="Pro residues" evidence="12">
    <location>
        <begin position="111"/>
        <end position="120"/>
    </location>
</feature>
<feature type="transmembrane region" description="Helical" evidence="11">
    <location>
        <begin position="329"/>
        <end position="347"/>
    </location>
</feature>
<dbReference type="Proteomes" id="UP000317496">
    <property type="component" value="Chromosome"/>
</dbReference>
<evidence type="ECO:0000256" key="10">
    <source>
        <dbReference type="ARBA" id="ARBA00023136"/>
    </source>
</evidence>
<feature type="transmembrane region" description="Helical" evidence="11">
    <location>
        <begin position="219"/>
        <end position="240"/>
    </location>
</feature>
<dbReference type="OrthoDB" id="7361588at2"/>
<keyword evidence="6 11" id="KW-0812">Transmembrane</keyword>
<feature type="compositionally biased region" description="Basic and acidic residues" evidence="12">
    <location>
        <begin position="89"/>
        <end position="102"/>
    </location>
</feature>
<keyword evidence="3 11" id="KW-0813">Transport</keyword>
<comment type="subcellular location">
    <subcellularLocation>
        <location evidence="11">Cell inner membrane</location>
        <topology evidence="11">Multi-pass membrane protein</topology>
    </subcellularLocation>
    <subcellularLocation>
        <location evidence="1">Cell membrane</location>
        <topology evidence="1">Multi-pass membrane protein</topology>
    </subcellularLocation>
</comment>
<sequence>MAAPAVPYRPPATPADGAHLYLPAAQRLGDTGSCRAAGGWHPDRTPASGYPSSASSSPPAPRPRTCPIGLDRPRILATAASPSAQRPCGRCDRPADSVHRAEPGLSALPTARPPPPPPAGRPCRRPAGERQQRGQPSRSCLIWSLTITAGFAGMFSYSRTILHSRRVILALARQALLSRFAGTGAGMLWTVFQPLAMVAAYWLVFTYGFRVTAPDGQPFAVYFVTGLLPWTFLSEALAAATGTVTRNSFLVRKIQFPSEVLPLVEILGASFPHVIFFVLTLLVLLGHGILPGIWIWQLLYAYFALAAFALGLGLALSAFNVFHRDVAQSITPVLNVWFWLTPIVWSLDMLPPTWRSLAALNPMTHIVEAYRAALLYGHPVWQPTLHVIAFWLITLTLLFCGYRSFMRLKSEFADVV</sequence>
<accession>A0A516GYC5</accession>
<reference evidence="14 15" key="1">
    <citation type="submission" date="2019-07" db="EMBL/GenBank/DDBJ databases">
        <title>Genome sequencing for Ferrovibrio sp. K5.</title>
        <authorList>
            <person name="Park S.-J."/>
        </authorList>
    </citation>
    <scope>NUCLEOTIDE SEQUENCE [LARGE SCALE GENOMIC DNA]</scope>
    <source>
        <strain evidence="14 15">K5</strain>
    </source>
</reference>
<evidence type="ECO:0000256" key="1">
    <source>
        <dbReference type="ARBA" id="ARBA00004651"/>
    </source>
</evidence>
<evidence type="ECO:0000256" key="6">
    <source>
        <dbReference type="ARBA" id="ARBA00022692"/>
    </source>
</evidence>
<dbReference type="GO" id="GO:0015774">
    <property type="term" value="P:polysaccharide transport"/>
    <property type="evidence" value="ECO:0007669"/>
    <property type="project" value="UniProtKB-KW"/>
</dbReference>
<keyword evidence="9" id="KW-0625">Polysaccharide transport</keyword>
<keyword evidence="8 11" id="KW-1133">Transmembrane helix</keyword>
<evidence type="ECO:0000313" key="15">
    <source>
        <dbReference type="Proteomes" id="UP000317496"/>
    </source>
</evidence>
<evidence type="ECO:0000256" key="9">
    <source>
        <dbReference type="ARBA" id="ARBA00023047"/>
    </source>
</evidence>
<evidence type="ECO:0000259" key="13">
    <source>
        <dbReference type="PROSITE" id="PS51012"/>
    </source>
</evidence>
<dbReference type="AlphaFoldDB" id="A0A516GYC5"/>
<organism evidence="14 15">
    <name type="scientific">Ferrovibrio terrae</name>
    <dbReference type="NCBI Taxonomy" id="2594003"/>
    <lineage>
        <taxon>Bacteria</taxon>
        <taxon>Pseudomonadati</taxon>
        <taxon>Pseudomonadota</taxon>
        <taxon>Alphaproteobacteria</taxon>
        <taxon>Rhodospirillales</taxon>
        <taxon>Rhodospirillaceae</taxon>
        <taxon>Ferrovibrio</taxon>
    </lineage>
</organism>
<dbReference type="InterPro" id="IPR013525">
    <property type="entry name" value="ABC2_TM"/>
</dbReference>
<dbReference type="EMBL" id="CP041636">
    <property type="protein sequence ID" value="QDO96340.1"/>
    <property type="molecule type" value="Genomic_DNA"/>
</dbReference>
<keyword evidence="4 11" id="KW-1003">Cell membrane</keyword>
<keyword evidence="5" id="KW-0762">Sugar transport</keyword>
<dbReference type="GO" id="GO:0015920">
    <property type="term" value="P:lipopolysaccharide transport"/>
    <property type="evidence" value="ECO:0007669"/>
    <property type="project" value="TreeGrafter"/>
</dbReference>
<keyword evidence="15" id="KW-1185">Reference proteome</keyword>
<dbReference type="PRINTS" id="PR00164">
    <property type="entry name" value="ABC2TRNSPORT"/>
</dbReference>